<dbReference type="SUPFAM" id="SSF51126">
    <property type="entry name" value="Pectin lyase-like"/>
    <property type="match status" value="1"/>
</dbReference>
<gene>
    <name evidence="4" type="ORF">DW888_13440</name>
</gene>
<dbReference type="Gene3D" id="3.60.10.10">
    <property type="entry name" value="Endonuclease/exonuclease/phosphatase"/>
    <property type="match status" value="1"/>
</dbReference>
<dbReference type="CDD" id="cd09083">
    <property type="entry name" value="EEP-1"/>
    <property type="match status" value="1"/>
</dbReference>
<evidence type="ECO:0000259" key="3">
    <source>
        <dbReference type="Pfam" id="PF07602"/>
    </source>
</evidence>
<evidence type="ECO:0000313" key="4">
    <source>
        <dbReference type="EMBL" id="RHB34197.1"/>
    </source>
</evidence>
<feature type="signal peptide" evidence="1">
    <location>
        <begin position="1"/>
        <end position="20"/>
    </location>
</feature>
<proteinExistence type="predicted"/>
<sequence length="836" mass="91221">MKKCIYILGLLLLLVAPLHADIHRMGSYNIRVLSDKDTGDKAWTNRKEYVARIITGKEYDVIGIQEMKKVQYNDLKLLLPDYGLEYWGRDSHLLSDVGEGVGVAWRTSRYTLLDKGRFFLSEDPEKPVISWDAAYRRVSVWVKLQDKQTDEIFYYCSTHLDNAGTIARREGARVNVETMLGIAGNYPCFICGDFNSSPGETMVHTTFGAFFRDSYLLSATEPTGQEGTYSNWALSFGSQRIDYIYCRKANVGSYATINEDFGRGMTPSDHFPVQITVSFKEVNRTPRIYVSTQGNDDNDGSLNKPLRTLQKATTIAQQCDTICVTEGQFYIGNTRDECLVLPQTLSFIGGYNDNFTRIIGKTVVSGDYNQNGSCEDNSRHFIVADAPAFLHLENFTICDFYSDESLSVNGGAIQALGLGVKAVNTDFIENYVSGCGACIYSTGKVLLDGCRFTSNRAVTGGAIRIDSSLWPYDIRHSLFSDNTATSGAAIHVGGTSNGYMYANSFVTNTASQQGTFCFDDAGTAATITLVNNTFANNSCRVASGIMNSIMGGGIYIYAASGATVSLVNNTITGNYNECLKPDGGLGANFYGAAVYIRKGNVNLYNNVIAGNFSTATTGGDIYFSADATLLTSQYNVYTSPESNNIKSGATDILAYTPSDGLNAINLLFEGDVSEGVFTAQLEQMPYSAYVRIKNPEFAGNSINILSTGQLSEELLHIDLDNDGALQSFLLYDQIGTARSVLGSSTIGAIECGVNVGISTTKENGYLLSYVDGWLVADSDKVPVGASCHVYDRTGRVVLIKNFNEKGVHIGTALPTGFYIVLVRTATHQEVLRFIKE</sequence>
<dbReference type="SMART" id="SM00710">
    <property type="entry name" value="PbH1"/>
    <property type="match status" value="4"/>
</dbReference>
<dbReference type="GO" id="GO:0000175">
    <property type="term" value="F:3'-5'-RNA exonuclease activity"/>
    <property type="evidence" value="ECO:0007669"/>
    <property type="project" value="TreeGrafter"/>
</dbReference>
<dbReference type="Pfam" id="PF07602">
    <property type="entry name" value="DUF1565"/>
    <property type="match status" value="1"/>
</dbReference>
<keyword evidence="1" id="KW-0732">Signal</keyword>
<dbReference type="Proteomes" id="UP000284379">
    <property type="component" value="Unassembled WGS sequence"/>
</dbReference>
<dbReference type="Gene3D" id="2.160.20.10">
    <property type="entry name" value="Single-stranded right-handed beta-helix, Pectin lyase-like"/>
    <property type="match status" value="1"/>
</dbReference>
<evidence type="ECO:0000259" key="2">
    <source>
        <dbReference type="Pfam" id="PF03372"/>
    </source>
</evidence>
<dbReference type="PANTHER" id="PTHR12121">
    <property type="entry name" value="CARBON CATABOLITE REPRESSOR PROTEIN 4"/>
    <property type="match status" value="1"/>
</dbReference>
<organism evidence="4 5">
    <name type="scientific">Bacteroides nordii</name>
    <dbReference type="NCBI Taxonomy" id="291645"/>
    <lineage>
        <taxon>Bacteria</taxon>
        <taxon>Pseudomonadati</taxon>
        <taxon>Bacteroidota</taxon>
        <taxon>Bacteroidia</taxon>
        <taxon>Bacteroidales</taxon>
        <taxon>Bacteroidaceae</taxon>
        <taxon>Bacteroides</taxon>
    </lineage>
</organism>
<dbReference type="Pfam" id="PF03372">
    <property type="entry name" value="Exo_endo_phos"/>
    <property type="match status" value="1"/>
</dbReference>
<dbReference type="EMBL" id="QSGO01000010">
    <property type="protein sequence ID" value="RHB34197.1"/>
    <property type="molecule type" value="Genomic_DNA"/>
</dbReference>
<dbReference type="PANTHER" id="PTHR12121:SF36">
    <property type="entry name" value="ENDONUCLEASE_EXONUCLEASE_PHOSPHATASE DOMAIN-CONTAINING PROTEIN"/>
    <property type="match status" value="1"/>
</dbReference>
<evidence type="ECO:0000313" key="5">
    <source>
        <dbReference type="Proteomes" id="UP000284379"/>
    </source>
</evidence>
<feature type="domain" description="Endonuclease/exonuclease/phosphatase" evidence="2">
    <location>
        <begin position="27"/>
        <end position="270"/>
    </location>
</feature>
<dbReference type="AlphaFoldDB" id="A0A413VKQ7"/>
<comment type="caution">
    <text evidence="4">The sequence shown here is derived from an EMBL/GenBank/DDBJ whole genome shotgun (WGS) entry which is preliminary data.</text>
</comment>
<feature type="chain" id="PRO_5019343578" evidence="1">
    <location>
        <begin position="21"/>
        <end position="836"/>
    </location>
</feature>
<reference evidence="4 5" key="1">
    <citation type="submission" date="2018-08" db="EMBL/GenBank/DDBJ databases">
        <title>A genome reference for cultivated species of the human gut microbiota.</title>
        <authorList>
            <person name="Zou Y."/>
            <person name="Xue W."/>
            <person name="Luo G."/>
        </authorList>
    </citation>
    <scope>NUCLEOTIDE SEQUENCE [LARGE SCALE GENOMIC DNA]</scope>
    <source>
        <strain evidence="4 5">AM40-30BH</strain>
    </source>
</reference>
<evidence type="ECO:0000256" key="1">
    <source>
        <dbReference type="SAM" id="SignalP"/>
    </source>
</evidence>
<dbReference type="InterPro" id="IPR036691">
    <property type="entry name" value="Endo/exonu/phosph_ase_sf"/>
</dbReference>
<dbReference type="InterPro" id="IPR050410">
    <property type="entry name" value="CCR4/nocturin_mRNA_transcr"/>
</dbReference>
<dbReference type="InterPro" id="IPR005135">
    <property type="entry name" value="Endo/exonuclease/phosphatase"/>
</dbReference>
<name>A0A413VKQ7_9BACE</name>
<dbReference type="InterPro" id="IPR012334">
    <property type="entry name" value="Pectin_lyas_fold"/>
</dbReference>
<dbReference type="InterPro" id="IPR011459">
    <property type="entry name" value="DUF1565"/>
</dbReference>
<feature type="domain" description="DUF1565" evidence="3">
    <location>
        <begin position="293"/>
        <end position="435"/>
    </location>
</feature>
<dbReference type="SUPFAM" id="SSF56219">
    <property type="entry name" value="DNase I-like"/>
    <property type="match status" value="1"/>
</dbReference>
<protein>
    <submittedName>
        <fullName evidence="4">DUF1565 domain-containing protein</fullName>
    </submittedName>
</protein>
<dbReference type="RefSeq" id="WP_122201744.1">
    <property type="nucleotide sequence ID" value="NZ_CABJFV010000010.1"/>
</dbReference>
<dbReference type="InterPro" id="IPR011050">
    <property type="entry name" value="Pectin_lyase_fold/virulence"/>
</dbReference>
<accession>A0A413VKQ7</accession>
<dbReference type="InterPro" id="IPR006626">
    <property type="entry name" value="PbH1"/>
</dbReference>